<name>A0ABQ8XBH8_9EUKA</name>
<dbReference type="PANTHER" id="PTHR10621">
    <property type="entry name" value="UV EXCISION REPAIR PROTEIN RAD23"/>
    <property type="match status" value="1"/>
</dbReference>
<dbReference type="InterPro" id="IPR000210">
    <property type="entry name" value="BTB/POZ_dom"/>
</dbReference>
<evidence type="ECO:0000256" key="1">
    <source>
        <dbReference type="SAM" id="Coils"/>
    </source>
</evidence>
<feature type="domain" description="BTB" evidence="3">
    <location>
        <begin position="383"/>
        <end position="454"/>
    </location>
</feature>
<organism evidence="4 5">
    <name type="scientific">Anaeramoeba flamelloides</name>
    <dbReference type="NCBI Taxonomy" id="1746091"/>
    <lineage>
        <taxon>Eukaryota</taxon>
        <taxon>Metamonada</taxon>
        <taxon>Anaeramoebidae</taxon>
        <taxon>Anaeramoeba</taxon>
    </lineage>
</organism>
<keyword evidence="1" id="KW-0175">Coiled coil</keyword>
<dbReference type="PROSITE" id="PS50053">
    <property type="entry name" value="UBIQUITIN_2"/>
    <property type="match status" value="2"/>
</dbReference>
<dbReference type="InterPro" id="IPR029071">
    <property type="entry name" value="Ubiquitin-like_domsf"/>
</dbReference>
<dbReference type="CDD" id="cd17039">
    <property type="entry name" value="Ubl_ubiquitin_like"/>
    <property type="match status" value="1"/>
</dbReference>
<evidence type="ECO:0000259" key="3">
    <source>
        <dbReference type="PROSITE" id="PS50097"/>
    </source>
</evidence>
<proteinExistence type="predicted"/>
<feature type="domain" description="Ubiquitin-like" evidence="2">
    <location>
        <begin position="165"/>
        <end position="240"/>
    </location>
</feature>
<dbReference type="InterPro" id="IPR011333">
    <property type="entry name" value="SKP1/BTB/POZ_sf"/>
</dbReference>
<evidence type="ECO:0000313" key="4">
    <source>
        <dbReference type="EMBL" id="KAJ6229665.1"/>
    </source>
</evidence>
<feature type="coiled-coil region" evidence="1">
    <location>
        <begin position="278"/>
        <end position="305"/>
    </location>
</feature>
<protein>
    <submittedName>
        <fullName evidence="4">Uv excision repair protein rad23</fullName>
    </submittedName>
</protein>
<dbReference type="Gene3D" id="3.10.20.90">
    <property type="entry name" value="Phosphatidylinositol 3-kinase Catalytic Subunit, Chain A, domain 1"/>
    <property type="match status" value="2"/>
</dbReference>
<dbReference type="Proteomes" id="UP001150062">
    <property type="component" value="Unassembled WGS sequence"/>
</dbReference>
<dbReference type="SUPFAM" id="SSF54695">
    <property type="entry name" value="POZ domain"/>
    <property type="match status" value="1"/>
</dbReference>
<dbReference type="EMBL" id="JAOAOG010000319">
    <property type="protein sequence ID" value="KAJ6229665.1"/>
    <property type="molecule type" value="Genomic_DNA"/>
</dbReference>
<accession>A0ABQ8XBH8</accession>
<dbReference type="Pfam" id="PF00240">
    <property type="entry name" value="ubiquitin"/>
    <property type="match status" value="2"/>
</dbReference>
<keyword evidence="5" id="KW-1185">Reference proteome</keyword>
<dbReference type="CDD" id="cd18186">
    <property type="entry name" value="BTB_POZ_ZBTB_KLHL-like"/>
    <property type="match status" value="1"/>
</dbReference>
<dbReference type="PANTHER" id="PTHR10621:SF0">
    <property type="entry name" value="UV EXCISION REPAIR PROTEIN RAD23"/>
    <property type="match status" value="1"/>
</dbReference>
<comment type="caution">
    <text evidence="4">The sequence shown here is derived from an EMBL/GenBank/DDBJ whole genome shotgun (WGS) entry which is preliminary data.</text>
</comment>
<dbReference type="InterPro" id="IPR000626">
    <property type="entry name" value="Ubiquitin-like_dom"/>
</dbReference>
<sequence>MSNKNENEKENLPVSFYIPCSSCKLEQLCFTNGCGSFQCSCGFFNCLYCDYTTKTALNSYKHYLFYHHKTNERMRGALFGQWIKDKNPFQLRVKTLRGEIFFVEVSRQMKVKEVKMRIGYRYSSPFNEIQAIHSGKILVNEKTIEEYGINEQAFVVIIIKKPKNPQLMLHTFGMGSLYVKIRFDQTLQELKKAIKKSEGWEIKNQILMYEGKIFTEMENEKTLKELHINRTGEFFLMISKQFIDLYQDISLKKCWSKMLSNPILSDTKILEKPAHQLILKLRTKHENIEKLVEQMNQTFDKQQAQLFLNWAYFAELTHKETLLNLFKNLGLDADIIDNSLANDFELLYNQQESKDFKIIQKKILKEENEKGNEKGNEKEEENENVNVNEDENEKNEFTINVHRLVLASRSELYYQMFQSIENMDDFVGDYSGRSISAIKIMIHFLYTGRLQIPKKLQSEEIYQELRNAEDFYQLDHFSLFNFQLKNIKKTFRK</sequence>
<gene>
    <name evidence="4" type="ORF">M0813_07623</name>
</gene>
<reference evidence="4" key="1">
    <citation type="submission" date="2022-08" db="EMBL/GenBank/DDBJ databases">
        <title>Novel sulfate-reducing endosymbionts in the free-living metamonad Anaeramoeba.</title>
        <authorList>
            <person name="Jerlstrom-Hultqvist J."/>
            <person name="Cepicka I."/>
            <person name="Gallot-Lavallee L."/>
            <person name="Salas-Leiva D."/>
            <person name="Curtis B.A."/>
            <person name="Zahonova K."/>
            <person name="Pipaliya S."/>
            <person name="Dacks J."/>
            <person name="Roger A.J."/>
        </authorList>
    </citation>
    <scope>NUCLEOTIDE SEQUENCE</scope>
    <source>
        <strain evidence="4">Schooner1</strain>
    </source>
</reference>
<dbReference type="PROSITE" id="PS50097">
    <property type="entry name" value="BTB"/>
    <property type="match status" value="1"/>
</dbReference>
<dbReference type="SMART" id="SM00213">
    <property type="entry name" value="UBQ"/>
    <property type="match status" value="2"/>
</dbReference>
<feature type="domain" description="Ubiquitin-like" evidence="2">
    <location>
        <begin position="89"/>
        <end position="164"/>
    </location>
</feature>
<dbReference type="Pfam" id="PF00651">
    <property type="entry name" value="BTB"/>
    <property type="match status" value="1"/>
</dbReference>
<dbReference type="Gene3D" id="3.30.710.10">
    <property type="entry name" value="Potassium Channel Kv1.1, Chain A"/>
    <property type="match status" value="1"/>
</dbReference>
<evidence type="ECO:0000313" key="5">
    <source>
        <dbReference type="Proteomes" id="UP001150062"/>
    </source>
</evidence>
<evidence type="ECO:0000259" key="2">
    <source>
        <dbReference type="PROSITE" id="PS50053"/>
    </source>
</evidence>
<dbReference type="SUPFAM" id="SSF54236">
    <property type="entry name" value="Ubiquitin-like"/>
    <property type="match status" value="2"/>
</dbReference>